<gene>
    <name evidence="1" type="ORF">IQ26_02236</name>
</gene>
<name>A0A562P3A7_9HYPH</name>
<dbReference type="Proteomes" id="UP000317122">
    <property type="component" value="Unassembled WGS sequence"/>
</dbReference>
<accession>A0A562P3A7</accession>
<protein>
    <submittedName>
        <fullName evidence="1">Uncharacterized protein</fullName>
    </submittedName>
</protein>
<reference evidence="1 2" key="1">
    <citation type="journal article" date="2015" name="Stand. Genomic Sci.">
        <title>Genomic Encyclopedia of Bacterial and Archaeal Type Strains, Phase III: the genomes of soil and plant-associated and newly described type strains.</title>
        <authorList>
            <person name="Whitman W.B."/>
            <person name="Woyke T."/>
            <person name="Klenk H.P."/>
            <person name="Zhou Y."/>
            <person name="Lilburn T.G."/>
            <person name="Beck B.J."/>
            <person name="De Vos P."/>
            <person name="Vandamme P."/>
            <person name="Eisen J.A."/>
            <person name="Garrity G."/>
            <person name="Hugenholtz P."/>
            <person name="Kyrpides N.C."/>
        </authorList>
    </citation>
    <scope>NUCLEOTIDE SEQUENCE [LARGE SCALE GENOMIC DNA]</scope>
    <source>
        <strain evidence="1 2">CGMCC 1.2546</strain>
    </source>
</reference>
<sequence length="58" mass="6746">MGRKVIETRCKLVELNICAPVRKMGDGVELVFDRLRRDARGEASNRDDERPVFDRRLS</sequence>
<proteinExistence type="predicted"/>
<evidence type="ECO:0000313" key="2">
    <source>
        <dbReference type="Proteomes" id="UP000317122"/>
    </source>
</evidence>
<evidence type="ECO:0000313" key="1">
    <source>
        <dbReference type="EMBL" id="TWI38813.1"/>
    </source>
</evidence>
<dbReference type="EMBL" id="VLKT01000011">
    <property type="protein sequence ID" value="TWI38813.1"/>
    <property type="molecule type" value="Genomic_DNA"/>
</dbReference>
<organism evidence="1 2">
    <name type="scientific">Mesorhizobium tianshanense</name>
    <dbReference type="NCBI Taxonomy" id="39844"/>
    <lineage>
        <taxon>Bacteria</taxon>
        <taxon>Pseudomonadati</taxon>
        <taxon>Pseudomonadota</taxon>
        <taxon>Alphaproteobacteria</taxon>
        <taxon>Hyphomicrobiales</taxon>
        <taxon>Phyllobacteriaceae</taxon>
        <taxon>Mesorhizobium</taxon>
    </lineage>
</organism>
<comment type="caution">
    <text evidence="1">The sequence shown here is derived from an EMBL/GenBank/DDBJ whole genome shotgun (WGS) entry which is preliminary data.</text>
</comment>
<dbReference type="AlphaFoldDB" id="A0A562P3A7"/>
<keyword evidence="2" id="KW-1185">Reference proteome</keyword>